<dbReference type="GO" id="GO:0015276">
    <property type="term" value="F:ligand-gated monoatomic ion channel activity"/>
    <property type="evidence" value="ECO:0007669"/>
    <property type="project" value="InterPro"/>
</dbReference>
<dbReference type="InterPro" id="IPR019594">
    <property type="entry name" value="Glu/Gly-bd"/>
</dbReference>
<evidence type="ECO:0000256" key="9">
    <source>
        <dbReference type="ARBA" id="ARBA00023286"/>
    </source>
</evidence>
<keyword evidence="4" id="KW-1133">Transmembrane helix</keyword>
<keyword evidence="5" id="KW-0406">Ion transport</keyword>
<name>A0AAN8XUW1_HALRR</name>
<sequence length="156" mass="17419">MNHCEMKLKESKECSKCTRWGIQAAEVKDAQKFELLRVADWNPTSGLALYDDLFPHVTGFFRGRTIPVASLHIFEKDRSGKIIGYSGLMFAVLDELAAKLNFSYVVRTPPDGQWGIDTGNGNWNGMIRMVQDSEVSGILAFYIVSYGNSYITPASV</sequence>
<comment type="subcellular location">
    <subcellularLocation>
        <location evidence="1">Membrane</location>
        <topology evidence="1">Multi-pass membrane protein</topology>
    </subcellularLocation>
</comment>
<dbReference type="Proteomes" id="UP001381693">
    <property type="component" value="Unassembled WGS sequence"/>
</dbReference>
<keyword evidence="3" id="KW-0812">Transmembrane</keyword>
<protein>
    <recommendedName>
        <fullName evidence="11">Ionotropic glutamate receptor L-glutamate and glycine-binding domain-containing protein</fullName>
    </recommendedName>
</protein>
<feature type="domain" description="Ionotropic glutamate receptor L-glutamate and glycine-binding" evidence="11">
    <location>
        <begin position="70"/>
        <end position="132"/>
    </location>
</feature>
<keyword evidence="9" id="KW-1071">Ligand-gated ion channel</keyword>
<dbReference type="GO" id="GO:0016020">
    <property type="term" value="C:membrane"/>
    <property type="evidence" value="ECO:0007669"/>
    <property type="project" value="UniProtKB-SubCell"/>
</dbReference>
<organism evidence="12 13">
    <name type="scientific">Halocaridina rubra</name>
    <name type="common">Hawaiian red shrimp</name>
    <dbReference type="NCBI Taxonomy" id="373956"/>
    <lineage>
        <taxon>Eukaryota</taxon>
        <taxon>Metazoa</taxon>
        <taxon>Ecdysozoa</taxon>
        <taxon>Arthropoda</taxon>
        <taxon>Crustacea</taxon>
        <taxon>Multicrustacea</taxon>
        <taxon>Malacostraca</taxon>
        <taxon>Eumalacostraca</taxon>
        <taxon>Eucarida</taxon>
        <taxon>Decapoda</taxon>
        <taxon>Pleocyemata</taxon>
        <taxon>Caridea</taxon>
        <taxon>Atyoidea</taxon>
        <taxon>Atyidae</taxon>
        <taxon>Halocaridina</taxon>
    </lineage>
</organism>
<keyword evidence="13" id="KW-1185">Reference proteome</keyword>
<dbReference type="EMBL" id="JAXCGZ010002008">
    <property type="protein sequence ID" value="KAK7084679.1"/>
    <property type="molecule type" value="Genomic_DNA"/>
</dbReference>
<dbReference type="SMART" id="SM00918">
    <property type="entry name" value="Lig_chan-Glu_bd"/>
    <property type="match status" value="1"/>
</dbReference>
<proteinExistence type="predicted"/>
<evidence type="ECO:0000313" key="13">
    <source>
        <dbReference type="Proteomes" id="UP001381693"/>
    </source>
</evidence>
<evidence type="ECO:0000256" key="5">
    <source>
        <dbReference type="ARBA" id="ARBA00023065"/>
    </source>
</evidence>
<evidence type="ECO:0000256" key="4">
    <source>
        <dbReference type="ARBA" id="ARBA00022989"/>
    </source>
</evidence>
<evidence type="ECO:0000256" key="6">
    <source>
        <dbReference type="ARBA" id="ARBA00023136"/>
    </source>
</evidence>
<gene>
    <name evidence="12" type="ORF">SK128_009074</name>
</gene>
<keyword evidence="2" id="KW-0813">Transport</keyword>
<keyword evidence="7" id="KW-0675">Receptor</keyword>
<evidence type="ECO:0000256" key="10">
    <source>
        <dbReference type="ARBA" id="ARBA00023303"/>
    </source>
</evidence>
<evidence type="ECO:0000256" key="8">
    <source>
        <dbReference type="ARBA" id="ARBA00023180"/>
    </source>
</evidence>
<evidence type="ECO:0000256" key="3">
    <source>
        <dbReference type="ARBA" id="ARBA00022692"/>
    </source>
</evidence>
<evidence type="ECO:0000256" key="2">
    <source>
        <dbReference type="ARBA" id="ARBA00022448"/>
    </source>
</evidence>
<dbReference type="Pfam" id="PF10613">
    <property type="entry name" value="Lig_chan-Glu_bd"/>
    <property type="match status" value="1"/>
</dbReference>
<accession>A0AAN8XUW1</accession>
<evidence type="ECO:0000256" key="1">
    <source>
        <dbReference type="ARBA" id="ARBA00004141"/>
    </source>
</evidence>
<evidence type="ECO:0000313" key="12">
    <source>
        <dbReference type="EMBL" id="KAK7084679.1"/>
    </source>
</evidence>
<keyword evidence="6" id="KW-0472">Membrane</keyword>
<dbReference type="AlphaFoldDB" id="A0AAN8XUW1"/>
<dbReference type="SUPFAM" id="SSF53850">
    <property type="entry name" value="Periplasmic binding protein-like II"/>
    <property type="match status" value="1"/>
</dbReference>
<comment type="caution">
    <text evidence="12">The sequence shown here is derived from an EMBL/GenBank/DDBJ whole genome shotgun (WGS) entry which is preliminary data.</text>
</comment>
<keyword evidence="10" id="KW-0407">Ion channel</keyword>
<evidence type="ECO:0000256" key="7">
    <source>
        <dbReference type="ARBA" id="ARBA00023170"/>
    </source>
</evidence>
<evidence type="ECO:0000259" key="11">
    <source>
        <dbReference type="SMART" id="SM00918"/>
    </source>
</evidence>
<reference evidence="12 13" key="1">
    <citation type="submission" date="2023-11" db="EMBL/GenBank/DDBJ databases">
        <title>Halocaridina rubra genome assembly.</title>
        <authorList>
            <person name="Smith C."/>
        </authorList>
    </citation>
    <scope>NUCLEOTIDE SEQUENCE [LARGE SCALE GENOMIC DNA]</scope>
    <source>
        <strain evidence="12">EP-1</strain>
        <tissue evidence="12">Whole</tissue>
    </source>
</reference>
<dbReference type="Gene3D" id="3.40.190.10">
    <property type="entry name" value="Periplasmic binding protein-like II"/>
    <property type="match status" value="1"/>
</dbReference>
<keyword evidence="8" id="KW-0325">Glycoprotein</keyword>